<dbReference type="InterPro" id="IPR013563">
    <property type="entry name" value="Oligopep_ABC_C"/>
</dbReference>
<comment type="similarity">
    <text evidence="2">Belongs to the ABC transporter superfamily.</text>
</comment>
<keyword evidence="4" id="KW-1003">Cell membrane</keyword>
<protein>
    <submittedName>
        <fullName evidence="9">ABC transporter ATP-binding protein</fullName>
    </submittedName>
</protein>
<evidence type="ECO:0000256" key="1">
    <source>
        <dbReference type="ARBA" id="ARBA00004417"/>
    </source>
</evidence>
<reference evidence="9 10" key="1">
    <citation type="submission" date="2021-12" db="EMBL/GenBank/DDBJ databases">
        <title>Discovery of the Pendulisporaceae a myxobacterial family with distinct sporulation behavior and unique specialized metabolism.</title>
        <authorList>
            <person name="Garcia R."/>
            <person name="Popoff A."/>
            <person name="Bader C.D."/>
            <person name="Loehr J."/>
            <person name="Walesch S."/>
            <person name="Walt C."/>
            <person name="Boldt J."/>
            <person name="Bunk B."/>
            <person name="Haeckl F.J.F.P.J."/>
            <person name="Gunesch A.P."/>
            <person name="Birkelbach J."/>
            <person name="Nuebel U."/>
            <person name="Pietschmann T."/>
            <person name="Bach T."/>
            <person name="Mueller R."/>
        </authorList>
    </citation>
    <scope>NUCLEOTIDE SEQUENCE [LARGE SCALE GENOMIC DNA]</scope>
    <source>
        <strain evidence="9 10">MSr11954</strain>
    </source>
</reference>
<dbReference type="RefSeq" id="WP_394821181.1">
    <property type="nucleotide sequence ID" value="NZ_CP089984.1"/>
</dbReference>
<dbReference type="EMBL" id="CP089984">
    <property type="protein sequence ID" value="WXB11561.1"/>
    <property type="molecule type" value="Genomic_DNA"/>
</dbReference>
<evidence type="ECO:0000256" key="4">
    <source>
        <dbReference type="ARBA" id="ARBA00022475"/>
    </source>
</evidence>
<evidence type="ECO:0000259" key="8">
    <source>
        <dbReference type="PROSITE" id="PS50893"/>
    </source>
</evidence>
<dbReference type="Proteomes" id="UP001370348">
    <property type="component" value="Chromosome"/>
</dbReference>
<dbReference type="PROSITE" id="PS50893">
    <property type="entry name" value="ABC_TRANSPORTER_2"/>
    <property type="match status" value="1"/>
</dbReference>
<evidence type="ECO:0000256" key="6">
    <source>
        <dbReference type="ARBA" id="ARBA00022840"/>
    </source>
</evidence>
<dbReference type="Gene3D" id="3.40.50.300">
    <property type="entry name" value="P-loop containing nucleotide triphosphate hydrolases"/>
    <property type="match status" value="1"/>
</dbReference>
<dbReference type="GO" id="GO:0005524">
    <property type="term" value="F:ATP binding"/>
    <property type="evidence" value="ECO:0007669"/>
    <property type="project" value="UniProtKB-KW"/>
</dbReference>
<comment type="subcellular location">
    <subcellularLocation>
        <location evidence="1">Cell inner membrane</location>
        <topology evidence="1">Peripheral membrane protein</topology>
    </subcellularLocation>
</comment>
<keyword evidence="5" id="KW-0547">Nucleotide-binding</keyword>
<accession>A0ABZ2LQY3</accession>
<evidence type="ECO:0000313" key="9">
    <source>
        <dbReference type="EMBL" id="WXB11561.1"/>
    </source>
</evidence>
<evidence type="ECO:0000256" key="2">
    <source>
        <dbReference type="ARBA" id="ARBA00005417"/>
    </source>
</evidence>
<keyword evidence="6 9" id="KW-0067">ATP-binding</keyword>
<evidence type="ECO:0000256" key="3">
    <source>
        <dbReference type="ARBA" id="ARBA00022448"/>
    </source>
</evidence>
<dbReference type="SUPFAM" id="SSF52540">
    <property type="entry name" value="P-loop containing nucleoside triphosphate hydrolases"/>
    <property type="match status" value="1"/>
</dbReference>
<gene>
    <name evidence="9" type="ORF">LZC94_27325</name>
</gene>
<organism evidence="9 10">
    <name type="scientific">Pendulispora albinea</name>
    <dbReference type="NCBI Taxonomy" id="2741071"/>
    <lineage>
        <taxon>Bacteria</taxon>
        <taxon>Pseudomonadati</taxon>
        <taxon>Myxococcota</taxon>
        <taxon>Myxococcia</taxon>
        <taxon>Myxococcales</taxon>
        <taxon>Sorangiineae</taxon>
        <taxon>Pendulisporaceae</taxon>
        <taxon>Pendulispora</taxon>
    </lineage>
</organism>
<dbReference type="InterPro" id="IPR027417">
    <property type="entry name" value="P-loop_NTPase"/>
</dbReference>
<dbReference type="InterPro" id="IPR003593">
    <property type="entry name" value="AAA+_ATPase"/>
</dbReference>
<dbReference type="InterPro" id="IPR003439">
    <property type="entry name" value="ABC_transporter-like_ATP-bd"/>
</dbReference>
<dbReference type="NCBIfam" id="TIGR01727">
    <property type="entry name" value="oligo_HPY"/>
    <property type="match status" value="1"/>
</dbReference>
<sequence>MAPVSAPPSPPRPAPDAQGPLLRVRDLVTTFRGDHGTVRAVDGVSFDVAAGQTVGVVGESGCGKSVTALSLLRLIPSPPGYIESGTIELRGKNLLALREREMRDVRGNEISMVFQEPMTSLNPVYTVGAQIVEAILLHQKMSRREAYAQARELLRHVGISSPETNVDAYPHQLSGGMRQRVMIAMALACRPALLIADEPTTALDVTIQAQILELIHKLQGELGMSILLITHDLGVIAEYTEHVIVMYAGRIVESGPVREVFARPRHPYTHGLMASVPRLGQSRRSRVARLPTIDGMVPDLRHLPGGCRFADRCKLVIDACREEEPELLRVDAEVASEHFARCIRWQDTGQETA</sequence>
<dbReference type="PROSITE" id="PS00211">
    <property type="entry name" value="ABC_TRANSPORTER_1"/>
    <property type="match status" value="1"/>
</dbReference>
<dbReference type="Pfam" id="PF08352">
    <property type="entry name" value="oligo_HPY"/>
    <property type="match status" value="1"/>
</dbReference>
<dbReference type="Pfam" id="PF00005">
    <property type="entry name" value="ABC_tran"/>
    <property type="match status" value="1"/>
</dbReference>
<dbReference type="PANTHER" id="PTHR43297:SF2">
    <property type="entry name" value="DIPEPTIDE TRANSPORT ATP-BINDING PROTEIN DPPD"/>
    <property type="match status" value="1"/>
</dbReference>
<name>A0ABZ2LQY3_9BACT</name>
<keyword evidence="7" id="KW-0472">Membrane</keyword>
<evidence type="ECO:0000256" key="5">
    <source>
        <dbReference type="ARBA" id="ARBA00022741"/>
    </source>
</evidence>
<keyword evidence="10" id="KW-1185">Reference proteome</keyword>
<evidence type="ECO:0000256" key="7">
    <source>
        <dbReference type="ARBA" id="ARBA00023136"/>
    </source>
</evidence>
<dbReference type="SMART" id="SM00382">
    <property type="entry name" value="AAA"/>
    <property type="match status" value="1"/>
</dbReference>
<proteinExistence type="inferred from homology"/>
<dbReference type="InterPro" id="IPR050388">
    <property type="entry name" value="ABC_Ni/Peptide_Import"/>
</dbReference>
<dbReference type="CDD" id="cd03257">
    <property type="entry name" value="ABC_NikE_OppD_transporters"/>
    <property type="match status" value="1"/>
</dbReference>
<dbReference type="PANTHER" id="PTHR43297">
    <property type="entry name" value="OLIGOPEPTIDE TRANSPORT ATP-BINDING PROTEIN APPD"/>
    <property type="match status" value="1"/>
</dbReference>
<evidence type="ECO:0000313" key="10">
    <source>
        <dbReference type="Proteomes" id="UP001370348"/>
    </source>
</evidence>
<dbReference type="InterPro" id="IPR017871">
    <property type="entry name" value="ABC_transporter-like_CS"/>
</dbReference>
<feature type="domain" description="ABC transporter" evidence="8">
    <location>
        <begin position="22"/>
        <end position="273"/>
    </location>
</feature>
<keyword evidence="3" id="KW-0813">Transport</keyword>